<dbReference type="InterPro" id="IPR012337">
    <property type="entry name" value="RNaseH-like_sf"/>
</dbReference>
<dbReference type="EMBL" id="JYDO01000252">
    <property type="protein sequence ID" value="KRZ66287.1"/>
    <property type="molecule type" value="Genomic_DNA"/>
</dbReference>
<feature type="non-terminal residue" evidence="2">
    <location>
        <position position="1"/>
    </location>
</feature>
<dbReference type="Gene3D" id="3.30.420.10">
    <property type="entry name" value="Ribonuclease H-like superfamily/Ribonuclease H"/>
    <property type="match status" value="1"/>
</dbReference>
<evidence type="ECO:0000313" key="3">
    <source>
        <dbReference type="Proteomes" id="UP000054843"/>
    </source>
</evidence>
<proteinExistence type="predicted"/>
<organism evidence="2 3">
    <name type="scientific">Trichinella papuae</name>
    <dbReference type="NCBI Taxonomy" id="268474"/>
    <lineage>
        <taxon>Eukaryota</taxon>
        <taxon>Metazoa</taxon>
        <taxon>Ecdysozoa</taxon>
        <taxon>Nematoda</taxon>
        <taxon>Enoplea</taxon>
        <taxon>Dorylaimia</taxon>
        <taxon>Trichinellida</taxon>
        <taxon>Trichinellidae</taxon>
        <taxon>Trichinella</taxon>
    </lineage>
</organism>
<dbReference type="Pfam" id="PF18701">
    <property type="entry name" value="DUF5641"/>
    <property type="match status" value="1"/>
</dbReference>
<reference evidence="2 3" key="1">
    <citation type="submission" date="2015-01" db="EMBL/GenBank/DDBJ databases">
        <title>Evolution of Trichinella species and genotypes.</title>
        <authorList>
            <person name="Korhonen P.K."/>
            <person name="Edoardo P."/>
            <person name="Giuseppe L.R."/>
            <person name="Gasser R.B."/>
        </authorList>
    </citation>
    <scope>NUCLEOTIDE SEQUENCE [LARGE SCALE GENOMIC DNA]</scope>
    <source>
        <strain evidence="2">ISS1980</strain>
    </source>
</reference>
<dbReference type="Pfam" id="PF17921">
    <property type="entry name" value="Integrase_H2C2"/>
    <property type="match status" value="1"/>
</dbReference>
<dbReference type="Gene3D" id="1.10.340.70">
    <property type="match status" value="1"/>
</dbReference>
<dbReference type="AlphaFoldDB" id="A0A0V1M3F3"/>
<accession>A0A0V1M3F3</accession>
<dbReference type="OrthoDB" id="8019190at2759"/>
<dbReference type="SUPFAM" id="SSF53098">
    <property type="entry name" value="Ribonuclease H-like"/>
    <property type="match status" value="1"/>
</dbReference>
<feature type="domain" description="Integrase catalytic" evidence="1">
    <location>
        <begin position="601"/>
        <end position="787"/>
    </location>
</feature>
<dbReference type="PANTHER" id="PTHR47331:SF1">
    <property type="entry name" value="GAG-LIKE PROTEIN"/>
    <property type="match status" value="1"/>
</dbReference>
<keyword evidence="3" id="KW-1185">Reference proteome</keyword>
<name>A0A0V1M3F3_9BILA</name>
<dbReference type="STRING" id="268474.A0A0V1M3F3"/>
<evidence type="ECO:0000259" key="1">
    <source>
        <dbReference type="PROSITE" id="PS50994"/>
    </source>
</evidence>
<dbReference type="GO" id="GO:0015074">
    <property type="term" value="P:DNA integration"/>
    <property type="evidence" value="ECO:0007669"/>
    <property type="project" value="InterPro"/>
</dbReference>
<protein>
    <recommendedName>
        <fullName evidence="1">Integrase catalytic domain-containing protein</fullName>
    </recommendedName>
</protein>
<gene>
    <name evidence="2" type="ORF">T10_2980</name>
</gene>
<evidence type="ECO:0000313" key="2">
    <source>
        <dbReference type="EMBL" id="KRZ66287.1"/>
    </source>
</evidence>
<dbReference type="InterPro" id="IPR001584">
    <property type="entry name" value="Integrase_cat-core"/>
</dbReference>
<sequence length="907" mass="105240">LFRTLVMADISELRLVANQGGSMSLVHEGRTYKLKHTGKQKKYWSCSKDKENSAGAVWTYLEVTAVIDGKDHVETCRVDEHLAYKMEKKAILKKRSAEETNPIPAVYDEEASAASAVFRPVPDAHAFYHQQQLNELKRLAAGDPRPVSEIYDELANNASTSLDTAAYFPSWDQARNAMYYSRDKRYPRLPARRQDLRLTAEQTNSGCWLRVTAGAGMGRLRLSHPEAAGYDSASGLSSWSLQSVLTLRPLSRSDEDIQATVAGAFGPDDRWRSTVGRRHVVVIGCVQFWFQIGRVVTYGWSDSQIALCWIRNAARNWKPFVRNRVELIHELVRPEDWRYCPTKDNPADAITRGMTLRKLKENRLWWNGPKWLPDEKQWPKERFQQKMREDTLNIIEEERKLTAIVLNTNVENPPIFDSEKFGNFEKMLRVTAYCRRFAFNCKTTSEGRMLRELTSGEIITAEKYWLKIVQREAFHDELQVLQNGRPLTMENRLKPLDPFLDEDGLLRVGGRLRLSDFDYEVKYPIILPKKHHIVNLIIVRAHNNTLHAGSSQTLATLRQNYWILNGRAAVKKVLKNCVICKRQETRPFEQKMADLPKMRTTETFPFERTGLDFLGPLHIIRTDEYTKVYICLFTCMVTRAIHLELLSDLSAERFIQALNRFGSRRGYPKIIQSDNFSTFKMADRQLKNLFSKSSLDKIQRTITSHRIEWKFITERAPWNGGYWERLVRSVKNTLRKILGKTTLDEEELTTVLCEIEAKINARPLTFVGDDVKDADALTPFHFLIGRPFVDIPMTPASTVEEKRLSLNRKWKKRQQIVFHFWKRWRNEYITTFVNRMKWMTKRQEPKEGDIVLVKEDNMKRENWPLGRITTVILGNDGLSRTVQVKTAKGVFTRPVAKLYLLEPNDTE</sequence>
<dbReference type="Proteomes" id="UP000054843">
    <property type="component" value="Unassembled WGS sequence"/>
</dbReference>
<dbReference type="InterPro" id="IPR040676">
    <property type="entry name" value="DUF5641"/>
</dbReference>
<dbReference type="InterPro" id="IPR036397">
    <property type="entry name" value="RNaseH_sf"/>
</dbReference>
<dbReference type="InterPro" id="IPR041588">
    <property type="entry name" value="Integrase_H2C2"/>
</dbReference>
<dbReference type="PANTHER" id="PTHR47331">
    <property type="entry name" value="PHD-TYPE DOMAIN-CONTAINING PROTEIN"/>
    <property type="match status" value="1"/>
</dbReference>
<dbReference type="PROSITE" id="PS50994">
    <property type="entry name" value="INTEGRASE"/>
    <property type="match status" value="1"/>
</dbReference>
<dbReference type="Gene3D" id="2.20.25.240">
    <property type="match status" value="1"/>
</dbReference>
<comment type="caution">
    <text evidence="2">The sequence shown here is derived from an EMBL/GenBank/DDBJ whole genome shotgun (WGS) entry which is preliminary data.</text>
</comment>
<dbReference type="GO" id="GO:0003676">
    <property type="term" value="F:nucleic acid binding"/>
    <property type="evidence" value="ECO:0007669"/>
    <property type="project" value="InterPro"/>
</dbReference>